<evidence type="ECO:0000256" key="6">
    <source>
        <dbReference type="ARBA" id="ARBA00022833"/>
    </source>
</evidence>
<feature type="binding site" evidence="11">
    <location>
        <position position="166"/>
    </location>
    <ligand>
        <name>Zn(2+)</name>
        <dbReference type="ChEBI" id="CHEBI:29105"/>
    </ligand>
</feature>
<sequence>MEDSLPSLNVAFPSFDAVKRRSTIVVVDPMDDTATEELLRTAGLRSTAPRRAVVRVLGEHPHQTAAGVAGLLAAAGARVSRQSLHNVLEDLTRTGVVRSIQPLGSAPRYETQVADNHHHLVCRGCGEVVDVPCAAGRPPCLAPASAPGFPVVDHADITWWGLCAGCAPAATPSSPSHPPRRNP</sequence>
<keyword evidence="14" id="KW-1185">Reference proteome</keyword>
<keyword evidence="8" id="KW-0805">Transcription regulation</keyword>
<dbReference type="GO" id="GO:1900376">
    <property type="term" value="P:regulation of secondary metabolite biosynthetic process"/>
    <property type="evidence" value="ECO:0007669"/>
    <property type="project" value="TreeGrafter"/>
</dbReference>
<comment type="subcellular location">
    <subcellularLocation>
        <location evidence="1">Cytoplasm</location>
    </subcellularLocation>
</comment>
<keyword evidence="3" id="KW-0963">Cytoplasm</keyword>
<dbReference type="PANTHER" id="PTHR33202:SF18">
    <property type="entry name" value="TRANSCRIPTIONAL REGULATOR FURA"/>
    <property type="match status" value="1"/>
</dbReference>
<dbReference type="GO" id="GO:0005737">
    <property type="term" value="C:cytoplasm"/>
    <property type="evidence" value="ECO:0007669"/>
    <property type="project" value="UniProtKB-SubCell"/>
</dbReference>
<dbReference type="Gene3D" id="1.10.10.10">
    <property type="entry name" value="Winged helix-like DNA-binding domain superfamily/Winged helix DNA-binding domain"/>
    <property type="match status" value="1"/>
</dbReference>
<dbReference type="PANTHER" id="PTHR33202">
    <property type="entry name" value="ZINC UPTAKE REGULATION PROTEIN"/>
    <property type="match status" value="1"/>
</dbReference>
<dbReference type="STRING" id="266940.Krad_4279"/>
<dbReference type="Gene3D" id="3.30.1490.190">
    <property type="match status" value="1"/>
</dbReference>
<evidence type="ECO:0000256" key="4">
    <source>
        <dbReference type="ARBA" id="ARBA00022491"/>
    </source>
</evidence>
<dbReference type="InterPro" id="IPR043135">
    <property type="entry name" value="Fur_C"/>
</dbReference>
<dbReference type="HOGENOM" id="CLU_096072_4_0_11"/>
<dbReference type="GO" id="GO:0003700">
    <property type="term" value="F:DNA-binding transcription factor activity"/>
    <property type="evidence" value="ECO:0007669"/>
    <property type="project" value="InterPro"/>
</dbReference>
<dbReference type="GO" id="GO:0045892">
    <property type="term" value="P:negative regulation of DNA-templated transcription"/>
    <property type="evidence" value="ECO:0007669"/>
    <property type="project" value="TreeGrafter"/>
</dbReference>
<evidence type="ECO:0000256" key="5">
    <source>
        <dbReference type="ARBA" id="ARBA00022723"/>
    </source>
</evidence>
<feature type="binding site" evidence="11">
    <location>
        <position position="122"/>
    </location>
    <ligand>
        <name>Zn(2+)</name>
        <dbReference type="ChEBI" id="CHEBI:29105"/>
    </ligand>
</feature>
<dbReference type="InterPro" id="IPR002481">
    <property type="entry name" value="FUR"/>
</dbReference>
<gene>
    <name evidence="13" type="ordered locus">Krad_4279</name>
</gene>
<evidence type="ECO:0000256" key="3">
    <source>
        <dbReference type="ARBA" id="ARBA00022490"/>
    </source>
</evidence>
<keyword evidence="10" id="KW-0804">Transcription</keyword>
<evidence type="ECO:0000256" key="11">
    <source>
        <dbReference type="PIRSR" id="PIRSR602481-1"/>
    </source>
</evidence>
<name>A6WG03_KINRD</name>
<dbReference type="GO" id="GO:0000976">
    <property type="term" value="F:transcription cis-regulatory region binding"/>
    <property type="evidence" value="ECO:0007669"/>
    <property type="project" value="TreeGrafter"/>
</dbReference>
<dbReference type="EMBL" id="CP000750">
    <property type="protein sequence ID" value="ABS05742.1"/>
    <property type="molecule type" value="Genomic_DNA"/>
</dbReference>
<dbReference type="InterPro" id="IPR036390">
    <property type="entry name" value="WH_DNA-bd_sf"/>
</dbReference>
<evidence type="ECO:0000256" key="12">
    <source>
        <dbReference type="PIRSR" id="PIRSR602481-2"/>
    </source>
</evidence>
<feature type="binding site" evidence="12">
    <location>
        <position position="154"/>
    </location>
    <ligand>
        <name>Fe cation</name>
        <dbReference type="ChEBI" id="CHEBI:24875"/>
    </ligand>
</feature>
<dbReference type="CDD" id="cd07153">
    <property type="entry name" value="Fur_like"/>
    <property type="match status" value="1"/>
</dbReference>
<keyword evidence="9" id="KW-0238">DNA-binding</keyword>
<evidence type="ECO:0000256" key="10">
    <source>
        <dbReference type="ARBA" id="ARBA00023163"/>
    </source>
</evidence>
<feature type="binding site" evidence="11">
    <location>
        <position position="125"/>
    </location>
    <ligand>
        <name>Zn(2+)</name>
        <dbReference type="ChEBI" id="CHEBI:29105"/>
    </ligand>
</feature>
<dbReference type="GO" id="GO:0008270">
    <property type="term" value="F:zinc ion binding"/>
    <property type="evidence" value="ECO:0007669"/>
    <property type="project" value="TreeGrafter"/>
</dbReference>
<keyword evidence="6 11" id="KW-0862">Zinc</keyword>
<feature type="binding site" evidence="11">
    <location>
        <position position="163"/>
    </location>
    <ligand>
        <name>Zn(2+)</name>
        <dbReference type="ChEBI" id="CHEBI:29105"/>
    </ligand>
</feature>
<comment type="similarity">
    <text evidence="2">Belongs to the Fur family.</text>
</comment>
<keyword evidence="7 12" id="KW-0408">Iron</keyword>
<keyword evidence="4" id="KW-0678">Repressor</keyword>
<evidence type="ECO:0000256" key="1">
    <source>
        <dbReference type="ARBA" id="ARBA00004496"/>
    </source>
</evidence>
<organism evidence="13 14">
    <name type="scientific">Kineococcus radiotolerans (strain ATCC BAA-149 / DSM 14245 / SRS30216)</name>
    <dbReference type="NCBI Taxonomy" id="266940"/>
    <lineage>
        <taxon>Bacteria</taxon>
        <taxon>Bacillati</taxon>
        <taxon>Actinomycetota</taxon>
        <taxon>Actinomycetes</taxon>
        <taxon>Kineosporiales</taxon>
        <taxon>Kineosporiaceae</taxon>
        <taxon>Kineococcus</taxon>
    </lineage>
</organism>
<protein>
    <submittedName>
        <fullName evidence="13">Ferric uptake regulator, Fur family</fullName>
    </submittedName>
</protein>
<dbReference type="SUPFAM" id="SSF46785">
    <property type="entry name" value="Winged helix' DNA-binding domain"/>
    <property type="match status" value="1"/>
</dbReference>
<keyword evidence="5 11" id="KW-0479">Metal-binding</keyword>
<evidence type="ECO:0000256" key="7">
    <source>
        <dbReference type="ARBA" id="ARBA00023004"/>
    </source>
</evidence>
<evidence type="ECO:0000256" key="9">
    <source>
        <dbReference type="ARBA" id="ARBA00023125"/>
    </source>
</evidence>
<dbReference type="eggNOG" id="COG0735">
    <property type="taxonomic scope" value="Bacteria"/>
</dbReference>
<evidence type="ECO:0000313" key="13">
    <source>
        <dbReference type="EMBL" id="ABS05742.1"/>
    </source>
</evidence>
<dbReference type="Pfam" id="PF01475">
    <property type="entry name" value="FUR"/>
    <property type="match status" value="1"/>
</dbReference>
<accession>A6WG03</accession>
<comment type="cofactor">
    <cofactor evidence="12">
        <name>Mn(2+)</name>
        <dbReference type="ChEBI" id="CHEBI:29035"/>
    </cofactor>
    <cofactor evidence="12">
        <name>Fe(2+)</name>
        <dbReference type="ChEBI" id="CHEBI:29033"/>
    </cofactor>
    <text evidence="12">Binds 1 Mn(2+) or Fe(2+) ion per subunit.</text>
</comment>
<proteinExistence type="inferred from homology"/>
<dbReference type="Proteomes" id="UP000001116">
    <property type="component" value="Chromosome"/>
</dbReference>
<dbReference type="KEGG" id="kra:Krad_4279"/>
<evidence type="ECO:0000313" key="14">
    <source>
        <dbReference type="Proteomes" id="UP000001116"/>
    </source>
</evidence>
<dbReference type="InterPro" id="IPR036388">
    <property type="entry name" value="WH-like_DNA-bd_sf"/>
</dbReference>
<evidence type="ECO:0000256" key="2">
    <source>
        <dbReference type="ARBA" id="ARBA00007957"/>
    </source>
</evidence>
<evidence type="ECO:0000256" key="8">
    <source>
        <dbReference type="ARBA" id="ARBA00023015"/>
    </source>
</evidence>
<reference evidence="14" key="1">
    <citation type="journal article" date="2008" name="PLoS ONE">
        <title>Survival in nuclear waste, extreme resistance, and potential applications gleaned from the genome sequence of Kineococcus radiotolerans SRS30216.</title>
        <authorList>
            <person name="Bagwell C.E."/>
            <person name="Bhat S."/>
            <person name="Hawkins G.M."/>
            <person name="Smith B.W."/>
            <person name="Biswas T."/>
            <person name="Hoover T.R."/>
            <person name="Saunders E."/>
            <person name="Han C.S."/>
            <person name="Tsodikov O.V."/>
            <person name="Shimkets L.J."/>
        </authorList>
    </citation>
    <scope>NUCLEOTIDE SEQUENCE [LARGE SCALE GENOMIC DNA]</scope>
    <source>
        <strain evidence="14">ATCC BAA-149 / DSM 14245 / SRS30216</strain>
    </source>
</reference>
<dbReference type="AlphaFoldDB" id="A6WG03"/>
<comment type="cofactor">
    <cofactor evidence="11">
        <name>Zn(2+)</name>
        <dbReference type="ChEBI" id="CHEBI:29105"/>
    </cofactor>
    <text evidence="11">Binds 1 zinc ion per subunit.</text>
</comment>